<dbReference type="GeneID" id="81124967"/>
<dbReference type="Proteomes" id="UP001596461">
    <property type="component" value="Unassembled WGS sequence"/>
</dbReference>
<proteinExistence type="predicted"/>
<feature type="transmembrane region" description="Helical" evidence="1">
    <location>
        <begin position="54"/>
        <end position="73"/>
    </location>
</feature>
<evidence type="ECO:0000256" key="1">
    <source>
        <dbReference type="SAM" id="Phobius"/>
    </source>
</evidence>
<gene>
    <name evidence="2" type="ORF">ACFQL9_10680</name>
</gene>
<comment type="caution">
    <text evidence="2">The sequence shown here is derived from an EMBL/GenBank/DDBJ whole genome shotgun (WGS) entry which is preliminary data.</text>
</comment>
<keyword evidence="1" id="KW-0472">Membrane</keyword>
<keyword evidence="3" id="KW-1185">Reference proteome</keyword>
<evidence type="ECO:0000313" key="3">
    <source>
        <dbReference type="Proteomes" id="UP001596461"/>
    </source>
</evidence>
<keyword evidence="1" id="KW-1133">Transmembrane helix</keyword>
<accession>A0ABD5WF50</accession>
<dbReference type="RefSeq" id="WP_284033053.1">
    <property type="nucleotide sequence ID" value="NZ_CP126154.1"/>
</dbReference>
<feature type="transmembrane region" description="Helical" evidence="1">
    <location>
        <begin position="12"/>
        <end position="34"/>
    </location>
</feature>
<feature type="transmembrane region" description="Helical" evidence="1">
    <location>
        <begin position="117"/>
        <end position="137"/>
    </location>
</feature>
<sequence>MSDTSLRSSSGSASLAHLLAVWLLVGSSFLGLGIDATQALVGYDEVAVGTLTLSGWDVGLLLATVVVSAGWVAGVRPSIRAGVAYFVVQSVVHLAVALPLSWAGLGAWAAVVARVPAIAVAAAVCLTPLGALALGWLRRRTRRLLGTTRTE</sequence>
<feature type="transmembrane region" description="Helical" evidence="1">
    <location>
        <begin position="85"/>
        <end position="111"/>
    </location>
</feature>
<organism evidence="2 3">
    <name type="scientific">Halobaculum lipolyticum</name>
    <dbReference type="NCBI Taxonomy" id="3032001"/>
    <lineage>
        <taxon>Archaea</taxon>
        <taxon>Methanobacteriati</taxon>
        <taxon>Methanobacteriota</taxon>
        <taxon>Stenosarchaea group</taxon>
        <taxon>Halobacteria</taxon>
        <taxon>Halobacteriales</taxon>
        <taxon>Haloferacaceae</taxon>
        <taxon>Halobaculum</taxon>
    </lineage>
</organism>
<name>A0ABD5WF50_9EURY</name>
<keyword evidence="1" id="KW-0812">Transmembrane</keyword>
<evidence type="ECO:0000313" key="2">
    <source>
        <dbReference type="EMBL" id="MFC7070105.1"/>
    </source>
</evidence>
<protein>
    <submittedName>
        <fullName evidence="2">Uncharacterized protein</fullName>
    </submittedName>
</protein>
<reference evidence="2 3" key="1">
    <citation type="journal article" date="2019" name="Int. J. Syst. Evol. Microbiol.">
        <title>The Global Catalogue of Microorganisms (GCM) 10K type strain sequencing project: providing services to taxonomists for standard genome sequencing and annotation.</title>
        <authorList>
            <consortium name="The Broad Institute Genomics Platform"/>
            <consortium name="The Broad Institute Genome Sequencing Center for Infectious Disease"/>
            <person name="Wu L."/>
            <person name="Ma J."/>
        </authorList>
    </citation>
    <scope>NUCLEOTIDE SEQUENCE [LARGE SCALE GENOMIC DNA]</scope>
    <source>
        <strain evidence="2 3">DT31</strain>
    </source>
</reference>
<dbReference type="AlphaFoldDB" id="A0ABD5WF50"/>
<dbReference type="EMBL" id="JBHTAH010000008">
    <property type="protein sequence ID" value="MFC7070105.1"/>
    <property type="molecule type" value="Genomic_DNA"/>
</dbReference>